<reference evidence="4 5" key="1">
    <citation type="submission" date="2023-09" db="EMBL/GenBank/DDBJ databases">
        <authorList>
            <person name="Wang M."/>
        </authorList>
    </citation>
    <scope>NUCLEOTIDE SEQUENCE [LARGE SCALE GENOMIC DNA]</scope>
    <source>
        <strain evidence="4">GT-2023</strain>
        <tissue evidence="4">Liver</tissue>
    </source>
</reference>
<comment type="caution">
    <text evidence="4">The sequence shown here is derived from an EMBL/GenBank/DDBJ whole genome shotgun (WGS) entry which is preliminary data.</text>
</comment>
<dbReference type="Pfam" id="PF13927">
    <property type="entry name" value="Ig_3"/>
    <property type="match status" value="1"/>
</dbReference>
<sequence>MRQRGRSVHNNALPSTAPLPESICFSSSPPLAPVSPSAPPQSVISLLLPPSSPLWSLHPSSPLVFCPPVFLFSMITLIINTCVQSLSISSLTDAVEFTLTDTERAIKTRAAQTPDTLLRGPRRIKRFISMHHSESHGHTAEAERCSRTRSLQPPLSPIKSNQKPPSANSDPTSANQRRMAQNHSGSFGSIWSAEDFELSSLYSLSFISRTDEPRDELLSRLPQKHTDTLNEHRHTLLWSLCGFSNEKLRHNRGTGQDETLLLGGSLLFISHSVPFIPETLKDTEMAGTLGIFGICLLFAGAHVTSGITVNIPQKVYKIARGDDVTIPCTFTPPATGSSVIVTWTASSDVPEDPDISIATYFDPTKITIFKKYKGRANLLHDVTKGQANLQLLKVTSADNLVYECKVEFPGDEEGSASAKTRLVVLVAPSTPVCSIVGTAEYFQDIKLTCNSAEGTPTPTYKWESNDVNNIPRPLPLKNKEENGVLSLFNISKDTSGYFFCTSTNEIRSAKCNVTLAVLQPSLTLGSAGTIAIGVAVAALVVFVGIIICCCYCRRRKGKEEEYSMGTPEGGEFTDKDPEGREDDHDKHVNYEEERRVKSADRRDPQDDRSERSYDRRSDYDDRKDNYADRRDDRSDRRDRDDRYDDRRDDRSDRRDRDDRDDRRDDRSNRRDRDDRDDRYDARRDRYDDRRDDRRDHYDDRYDSDRYSERYDSRDRPPSVPPNKPKEPRN</sequence>
<dbReference type="PROSITE" id="PS50835">
    <property type="entry name" value="IG_LIKE"/>
    <property type="match status" value="2"/>
</dbReference>
<feature type="compositionally biased region" description="Polar residues" evidence="1">
    <location>
        <begin position="148"/>
        <end position="182"/>
    </location>
</feature>
<dbReference type="InterPro" id="IPR013106">
    <property type="entry name" value="Ig_V-set"/>
</dbReference>
<evidence type="ECO:0000259" key="3">
    <source>
        <dbReference type="PROSITE" id="PS50835"/>
    </source>
</evidence>
<dbReference type="PANTHER" id="PTHR44969">
    <property type="entry name" value="CELL SURFACE A33 ANTIGEN"/>
    <property type="match status" value="1"/>
</dbReference>
<dbReference type="InterPro" id="IPR013783">
    <property type="entry name" value="Ig-like_fold"/>
</dbReference>
<dbReference type="InterPro" id="IPR042474">
    <property type="entry name" value="A33"/>
</dbReference>
<dbReference type="SMART" id="SM00406">
    <property type="entry name" value="IGv"/>
    <property type="match status" value="1"/>
</dbReference>
<dbReference type="SUPFAM" id="SSF48726">
    <property type="entry name" value="Immunoglobulin"/>
    <property type="match status" value="2"/>
</dbReference>
<dbReference type="PANTHER" id="PTHR44969:SF1">
    <property type="entry name" value="CELL SURFACE A33 ANTIGEN"/>
    <property type="match status" value="1"/>
</dbReference>
<feature type="compositionally biased region" description="Basic and acidic residues" evidence="1">
    <location>
        <begin position="572"/>
        <end position="716"/>
    </location>
</feature>
<dbReference type="Pfam" id="PF07686">
    <property type="entry name" value="V-set"/>
    <property type="match status" value="1"/>
</dbReference>
<dbReference type="Gene3D" id="2.60.40.10">
    <property type="entry name" value="Immunoglobulins"/>
    <property type="match status" value="2"/>
</dbReference>
<dbReference type="Proteomes" id="UP001558613">
    <property type="component" value="Unassembled WGS sequence"/>
</dbReference>
<keyword evidence="2" id="KW-1133">Transmembrane helix</keyword>
<keyword evidence="5" id="KW-1185">Reference proteome</keyword>
<dbReference type="InterPro" id="IPR003599">
    <property type="entry name" value="Ig_sub"/>
</dbReference>
<evidence type="ECO:0000256" key="1">
    <source>
        <dbReference type="SAM" id="MobiDB-lite"/>
    </source>
</evidence>
<dbReference type="InterPro" id="IPR036179">
    <property type="entry name" value="Ig-like_dom_sf"/>
</dbReference>
<keyword evidence="2" id="KW-0472">Membrane</keyword>
<dbReference type="SMART" id="SM00409">
    <property type="entry name" value="IG"/>
    <property type="match status" value="2"/>
</dbReference>
<dbReference type="InterPro" id="IPR007110">
    <property type="entry name" value="Ig-like_dom"/>
</dbReference>
<feature type="domain" description="Ig-like" evidence="3">
    <location>
        <begin position="431"/>
        <end position="516"/>
    </location>
</feature>
<evidence type="ECO:0000313" key="4">
    <source>
        <dbReference type="EMBL" id="KAL1282943.1"/>
    </source>
</evidence>
<feature type="region of interest" description="Disordered" evidence="1">
    <location>
        <begin position="130"/>
        <end position="182"/>
    </location>
</feature>
<evidence type="ECO:0000313" key="5">
    <source>
        <dbReference type="Proteomes" id="UP001558613"/>
    </source>
</evidence>
<accession>A0ABR3P0Y9</accession>
<dbReference type="EMBL" id="JAYMGO010000001">
    <property type="protein sequence ID" value="KAL1282943.1"/>
    <property type="molecule type" value="Genomic_DNA"/>
</dbReference>
<organism evidence="4 5">
    <name type="scientific">Cirrhinus molitorella</name>
    <name type="common">mud carp</name>
    <dbReference type="NCBI Taxonomy" id="172907"/>
    <lineage>
        <taxon>Eukaryota</taxon>
        <taxon>Metazoa</taxon>
        <taxon>Chordata</taxon>
        <taxon>Craniata</taxon>
        <taxon>Vertebrata</taxon>
        <taxon>Euteleostomi</taxon>
        <taxon>Actinopterygii</taxon>
        <taxon>Neopterygii</taxon>
        <taxon>Teleostei</taxon>
        <taxon>Ostariophysi</taxon>
        <taxon>Cypriniformes</taxon>
        <taxon>Cyprinidae</taxon>
        <taxon>Labeoninae</taxon>
        <taxon>Labeonini</taxon>
        <taxon>Cirrhinus</taxon>
    </lineage>
</organism>
<feature type="region of interest" description="Disordered" evidence="1">
    <location>
        <begin position="560"/>
        <end position="729"/>
    </location>
</feature>
<keyword evidence="2" id="KW-0812">Transmembrane</keyword>
<feature type="compositionally biased region" description="Basic and acidic residues" evidence="1">
    <location>
        <begin position="131"/>
        <end position="146"/>
    </location>
</feature>
<gene>
    <name evidence="4" type="ORF">QQF64_001746</name>
</gene>
<evidence type="ECO:0000256" key="2">
    <source>
        <dbReference type="SAM" id="Phobius"/>
    </source>
</evidence>
<protein>
    <recommendedName>
        <fullName evidence="3">Ig-like domain-containing protein</fullName>
    </recommendedName>
</protein>
<feature type="domain" description="Ig-like" evidence="3">
    <location>
        <begin position="321"/>
        <end position="423"/>
    </location>
</feature>
<name>A0ABR3P0Y9_9TELE</name>
<proteinExistence type="predicted"/>
<feature type="transmembrane region" description="Helical" evidence="2">
    <location>
        <begin position="530"/>
        <end position="552"/>
    </location>
</feature>